<reference evidence="2 3" key="1">
    <citation type="submission" date="2015-01" db="EMBL/GenBank/DDBJ databases">
        <title>Genome of allotetraploid Gossypium barbadense reveals genomic plasticity and fiber elongation in cotton evolution.</title>
        <authorList>
            <person name="Chen X."/>
            <person name="Liu X."/>
            <person name="Zhao B."/>
            <person name="Zheng H."/>
            <person name="Hu Y."/>
            <person name="Lu G."/>
            <person name="Yang C."/>
            <person name="Chen J."/>
            <person name="Shan C."/>
            <person name="Zhang L."/>
            <person name="Zhou Y."/>
            <person name="Wang L."/>
            <person name="Guo W."/>
            <person name="Bai Y."/>
            <person name="Ruan J."/>
            <person name="Shangguan X."/>
            <person name="Mao Y."/>
            <person name="Jiang J."/>
            <person name="Zhu Y."/>
            <person name="Lei J."/>
            <person name="Kang H."/>
            <person name="Chen S."/>
            <person name="He X."/>
            <person name="Wang R."/>
            <person name="Wang Y."/>
            <person name="Chen J."/>
            <person name="Wang L."/>
            <person name="Yu S."/>
            <person name="Wang B."/>
            <person name="Wei J."/>
            <person name="Song S."/>
            <person name="Lu X."/>
            <person name="Gao Z."/>
            <person name="Gu W."/>
            <person name="Deng X."/>
            <person name="Ma D."/>
            <person name="Wang S."/>
            <person name="Liang W."/>
            <person name="Fang L."/>
            <person name="Cai C."/>
            <person name="Zhu X."/>
            <person name="Zhou B."/>
            <person name="Zhang Y."/>
            <person name="Chen Z."/>
            <person name="Xu S."/>
            <person name="Zhu R."/>
            <person name="Wang S."/>
            <person name="Zhang T."/>
            <person name="Zhao G."/>
        </authorList>
    </citation>
    <scope>NUCLEOTIDE SEQUENCE [LARGE SCALE GENOMIC DNA]</scope>
    <source>
        <strain evidence="3">cv. Xinhai21</strain>
        <tissue evidence="2">Leaf</tissue>
    </source>
</reference>
<proteinExistence type="predicted"/>
<gene>
    <name evidence="2" type="ORF">GOBAR_AA22707</name>
</gene>
<dbReference type="EMBL" id="KZ665754">
    <property type="protein sequence ID" value="PPR97962.1"/>
    <property type="molecule type" value="Genomic_DNA"/>
</dbReference>
<evidence type="ECO:0000313" key="2">
    <source>
        <dbReference type="EMBL" id="PPR97962.1"/>
    </source>
</evidence>
<evidence type="ECO:0000256" key="1">
    <source>
        <dbReference type="SAM" id="MobiDB-lite"/>
    </source>
</evidence>
<feature type="compositionally biased region" description="Pro residues" evidence="1">
    <location>
        <begin position="1"/>
        <end position="16"/>
    </location>
</feature>
<dbReference type="Proteomes" id="UP000239757">
    <property type="component" value="Unassembled WGS sequence"/>
</dbReference>
<dbReference type="AlphaFoldDB" id="A0A2P5X3N5"/>
<sequence length="260" mass="29163">MLFVDKPPPLPLPSPSTSPCYHQDTKTTTYRRRTMINTRGKKTAIPASKKWKGPGVTSSSASIEARQPLLRFSSGPQEDLFQHLRVRPLGVGCCIDWAALKQVGLADEVCAFITTALWDRFFVVLITFFASTITSITHRRAVALISQLVRSVMTHDSKETSLSLALRYIHTLLAHMLTGRKKSSGVIDRHRKGLICLGPYMTCLARHFSLFDTLEMSSTLTLVGQMAPRGISSMIHIRMIERRHGFDPPQYKLVHSDDQD</sequence>
<evidence type="ECO:0000313" key="3">
    <source>
        <dbReference type="Proteomes" id="UP000239757"/>
    </source>
</evidence>
<name>A0A2P5X3N5_GOSBA</name>
<feature type="region of interest" description="Disordered" evidence="1">
    <location>
        <begin position="1"/>
        <end position="24"/>
    </location>
</feature>
<protein>
    <submittedName>
        <fullName evidence="2">Uncharacterized protein</fullName>
    </submittedName>
</protein>
<organism evidence="2 3">
    <name type="scientific">Gossypium barbadense</name>
    <name type="common">Sea Island cotton</name>
    <name type="synonym">Hibiscus barbadensis</name>
    <dbReference type="NCBI Taxonomy" id="3634"/>
    <lineage>
        <taxon>Eukaryota</taxon>
        <taxon>Viridiplantae</taxon>
        <taxon>Streptophyta</taxon>
        <taxon>Embryophyta</taxon>
        <taxon>Tracheophyta</taxon>
        <taxon>Spermatophyta</taxon>
        <taxon>Magnoliopsida</taxon>
        <taxon>eudicotyledons</taxon>
        <taxon>Gunneridae</taxon>
        <taxon>Pentapetalae</taxon>
        <taxon>rosids</taxon>
        <taxon>malvids</taxon>
        <taxon>Malvales</taxon>
        <taxon>Malvaceae</taxon>
        <taxon>Malvoideae</taxon>
        <taxon>Gossypium</taxon>
    </lineage>
</organism>
<dbReference type="OrthoDB" id="1685790at2759"/>
<accession>A0A2P5X3N5</accession>